<feature type="region of interest" description="Disordered" evidence="7">
    <location>
        <begin position="743"/>
        <end position="852"/>
    </location>
</feature>
<feature type="active site" description="Charge relay system" evidence="5">
    <location>
        <position position="203"/>
    </location>
</feature>
<feature type="compositionally biased region" description="Polar residues" evidence="7">
    <location>
        <begin position="843"/>
        <end position="852"/>
    </location>
</feature>
<dbReference type="CDD" id="cd04077">
    <property type="entry name" value="Peptidases_S8_PCSK9_ProteinaseK_like"/>
    <property type="match status" value="1"/>
</dbReference>
<evidence type="ECO:0000256" key="9">
    <source>
        <dbReference type="SAM" id="SignalP"/>
    </source>
</evidence>
<dbReference type="PROSITE" id="PS00138">
    <property type="entry name" value="SUBTILASE_SER"/>
    <property type="match status" value="1"/>
</dbReference>
<keyword evidence="8" id="KW-1133">Transmembrane helix</keyword>
<dbReference type="PRINTS" id="PR00723">
    <property type="entry name" value="SUBTILISIN"/>
</dbReference>
<feature type="chain" id="PRO_5016130049" evidence="9">
    <location>
        <begin position="27"/>
        <end position="852"/>
    </location>
</feature>
<dbReference type="InterPro" id="IPR000209">
    <property type="entry name" value="Peptidase_S8/S53_dom"/>
</dbReference>
<sequence>MTLGTPWVQFVLVWVFLNHIVSLLLATELSENVPVLYPGSLLQNSTVGLPRLININGIVRGGQFLFKVDIHHSISSRSDVLGSRISVSTCSNLFILDTILIAYSRNPLLAENPNLEQPIDMNDNNCGKQSTIEFLMQTLPVHVLVTGYRGAEGPFEVQIKTISTAKVKKVPWGLDRIDQRNLPLDEKFSILRGGHSVFVYVLDSGIRVSHKEFLEANGSSRVLPGVDIVDRKPSFTDETGHGTHVAAIIAGRTYGVAKNASIVSVRVTDRNGLGYTSRLIEGLQWSVDDIEANNRTPALIVMSLSTKLSQTLNDAVEEAKESGLAVITAAGNAGNDSCLFSPGSSTSSISVGATRFDDTRAAFSNLGKCVNIFAPGEGITSAWHTGDEAEETLSGTSAACPHVAGTIAVLLAENPTMTPSQIESVIYSTATYSVVRNYTVETGKNSTNPKFGLRDSNRLTYVRAIPAVPTDGDPEEGTMFLYVIYGLSSSLSGTCNLSRNKISAIARLVESHGLISSSETSVSIKLCCLSSSSLHAGCDEGGTWNMTRMIIRVQTRDILAGAVFESLLDFTRSHEKQLILEDVMRSKVNLLAEPWVVDARGLKYWTAPTIMHPVGSRIPTSVIIALSIAAGVSLFLAVGFIAYLYYRRRKAKEIAEQEVFRSMAVNFELSSEKRSNLTNLENDPPMDYVREGMKRTNTELHGNIFRNANPDLALPTPRPDVPISPTGPFSAQSFRRLKRAISNIAGDRGTGNRNTSSRVPNSSVSTRFQPFGPNKFPSFITKLTTPRNKASNRRPASGIVSEKEPDESLPCRSEEHARENPGRHNVDPSSIPDEGKSKISEESAPSQSRASG</sequence>
<evidence type="ECO:0000313" key="12">
    <source>
        <dbReference type="Proteomes" id="UP000247409"/>
    </source>
</evidence>
<evidence type="ECO:0000256" key="3">
    <source>
        <dbReference type="ARBA" id="ARBA00022801"/>
    </source>
</evidence>
<dbReference type="PANTHER" id="PTHR43806:SF11">
    <property type="entry name" value="CEREVISIN-RELATED"/>
    <property type="match status" value="1"/>
</dbReference>
<evidence type="ECO:0000256" key="7">
    <source>
        <dbReference type="SAM" id="MobiDB-lite"/>
    </source>
</evidence>
<dbReference type="SUPFAM" id="SSF52743">
    <property type="entry name" value="Subtilisin-like"/>
    <property type="match status" value="1"/>
</dbReference>
<evidence type="ECO:0000256" key="1">
    <source>
        <dbReference type="ARBA" id="ARBA00011073"/>
    </source>
</evidence>
<dbReference type="PANTHER" id="PTHR43806">
    <property type="entry name" value="PEPTIDASE S8"/>
    <property type="match status" value="1"/>
</dbReference>
<organism evidence="11 12">
    <name type="scientific">Gracilariopsis chorda</name>
    <dbReference type="NCBI Taxonomy" id="448386"/>
    <lineage>
        <taxon>Eukaryota</taxon>
        <taxon>Rhodophyta</taxon>
        <taxon>Florideophyceae</taxon>
        <taxon>Rhodymeniophycidae</taxon>
        <taxon>Gracilariales</taxon>
        <taxon>Gracilariaceae</taxon>
        <taxon>Gracilariopsis</taxon>
    </lineage>
</organism>
<keyword evidence="8" id="KW-0472">Membrane</keyword>
<dbReference type="Pfam" id="PF00082">
    <property type="entry name" value="Peptidase_S8"/>
    <property type="match status" value="1"/>
</dbReference>
<keyword evidence="2 5" id="KW-0645">Protease</keyword>
<feature type="active site" description="Charge relay system" evidence="5">
    <location>
        <position position="397"/>
    </location>
</feature>
<dbReference type="GO" id="GO:0006508">
    <property type="term" value="P:proteolysis"/>
    <property type="evidence" value="ECO:0007669"/>
    <property type="project" value="UniProtKB-KW"/>
</dbReference>
<evidence type="ECO:0000256" key="6">
    <source>
        <dbReference type="RuleBase" id="RU003355"/>
    </source>
</evidence>
<accession>A0A2V3IP96</accession>
<keyword evidence="8" id="KW-0812">Transmembrane</keyword>
<dbReference type="FunFam" id="3.40.50.200:FF:000014">
    <property type="entry name" value="Proteinase K"/>
    <property type="match status" value="1"/>
</dbReference>
<dbReference type="Gene3D" id="3.40.50.200">
    <property type="entry name" value="Peptidase S8/S53 domain"/>
    <property type="match status" value="1"/>
</dbReference>
<feature type="compositionally biased region" description="Polar residues" evidence="7">
    <location>
        <begin position="751"/>
        <end position="768"/>
    </location>
</feature>
<evidence type="ECO:0000256" key="8">
    <source>
        <dbReference type="SAM" id="Phobius"/>
    </source>
</evidence>
<gene>
    <name evidence="11" type="ORF">BWQ96_06377</name>
</gene>
<feature type="compositionally biased region" description="Basic and acidic residues" evidence="7">
    <location>
        <begin position="812"/>
        <end position="826"/>
    </location>
</feature>
<dbReference type="InterPro" id="IPR015500">
    <property type="entry name" value="Peptidase_S8_subtilisin-rel"/>
</dbReference>
<dbReference type="GO" id="GO:0004252">
    <property type="term" value="F:serine-type endopeptidase activity"/>
    <property type="evidence" value="ECO:0007669"/>
    <property type="project" value="UniProtKB-UniRule"/>
</dbReference>
<protein>
    <submittedName>
        <fullName evidence="11">Extracellular serine proteinase</fullName>
    </submittedName>
</protein>
<keyword evidence="9" id="KW-0732">Signal</keyword>
<dbReference type="InterPro" id="IPR050131">
    <property type="entry name" value="Peptidase_S8_subtilisin-like"/>
</dbReference>
<keyword evidence="3 5" id="KW-0378">Hydrolase</keyword>
<comment type="caution">
    <text evidence="11">The sequence shown here is derived from an EMBL/GenBank/DDBJ whole genome shotgun (WGS) entry which is preliminary data.</text>
</comment>
<reference evidence="11 12" key="1">
    <citation type="journal article" date="2018" name="Mol. Biol. Evol.">
        <title>Analysis of the draft genome of the red seaweed Gracilariopsis chorda provides insights into genome size evolution in Rhodophyta.</title>
        <authorList>
            <person name="Lee J."/>
            <person name="Yang E.C."/>
            <person name="Graf L."/>
            <person name="Yang J.H."/>
            <person name="Qiu H."/>
            <person name="Zel Zion U."/>
            <person name="Chan C.X."/>
            <person name="Stephens T.G."/>
            <person name="Weber A.P.M."/>
            <person name="Boo G.H."/>
            <person name="Boo S.M."/>
            <person name="Kim K.M."/>
            <person name="Shin Y."/>
            <person name="Jung M."/>
            <person name="Lee S.J."/>
            <person name="Yim H.S."/>
            <person name="Lee J.H."/>
            <person name="Bhattacharya D."/>
            <person name="Yoon H.S."/>
        </authorList>
    </citation>
    <scope>NUCLEOTIDE SEQUENCE [LARGE SCALE GENOMIC DNA]</scope>
    <source>
        <strain evidence="11 12">SKKU-2015</strain>
        <tissue evidence="11">Whole body</tissue>
    </source>
</reference>
<comment type="similarity">
    <text evidence="1 5 6">Belongs to the peptidase S8 family.</text>
</comment>
<feature type="active site" description="Charge relay system" evidence="5">
    <location>
        <position position="241"/>
    </location>
</feature>
<evidence type="ECO:0000256" key="4">
    <source>
        <dbReference type="ARBA" id="ARBA00022825"/>
    </source>
</evidence>
<dbReference type="InterPro" id="IPR023828">
    <property type="entry name" value="Peptidase_S8_Ser-AS"/>
</dbReference>
<dbReference type="Proteomes" id="UP000247409">
    <property type="component" value="Unassembled WGS sequence"/>
</dbReference>
<dbReference type="AlphaFoldDB" id="A0A2V3IP96"/>
<feature type="transmembrane region" description="Helical" evidence="8">
    <location>
        <begin position="622"/>
        <end position="646"/>
    </location>
</feature>
<dbReference type="InterPro" id="IPR036852">
    <property type="entry name" value="Peptidase_S8/S53_dom_sf"/>
</dbReference>
<name>A0A2V3IP96_9FLOR</name>
<dbReference type="InterPro" id="IPR034193">
    <property type="entry name" value="PCSK9_ProteinaseK-like"/>
</dbReference>
<evidence type="ECO:0000313" key="11">
    <source>
        <dbReference type="EMBL" id="PXF43911.1"/>
    </source>
</evidence>
<dbReference type="GO" id="GO:0005615">
    <property type="term" value="C:extracellular space"/>
    <property type="evidence" value="ECO:0007669"/>
    <property type="project" value="TreeGrafter"/>
</dbReference>
<dbReference type="PROSITE" id="PS51892">
    <property type="entry name" value="SUBTILASE"/>
    <property type="match status" value="1"/>
</dbReference>
<evidence type="ECO:0000259" key="10">
    <source>
        <dbReference type="Pfam" id="PF00082"/>
    </source>
</evidence>
<feature type="domain" description="Peptidase S8/S53" evidence="10">
    <location>
        <begin position="194"/>
        <end position="433"/>
    </location>
</feature>
<dbReference type="PROSITE" id="PS00136">
    <property type="entry name" value="SUBTILASE_ASP"/>
    <property type="match status" value="1"/>
</dbReference>
<evidence type="ECO:0000256" key="5">
    <source>
        <dbReference type="PROSITE-ProRule" id="PRU01240"/>
    </source>
</evidence>
<dbReference type="InterPro" id="IPR023827">
    <property type="entry name" value="Peptidase_S8_Asp-AS"/>
</dbReference>
<proteinExistence type="inferred from homology"/>
<keyword evidence="4 5" id="KW-0720">Serine protease</keyword>
<dbReference type="OrthoDB" id="5932at2759"/>
<evidence type="ECO:0000256" key="2">
    <source>
        <dbReference type="ARBA" id="ARBA00022670"/>
    </source>
</evidence>
<dbReference type="EMBL" id="NBIV01000108">
    <property type="protein sequence ID" value="PXF43911.1"/>
    <property type="molecule type" value="Genomic_DNA"/>
</dbReference>
<keyword evidence="12" id="KW-1185">Reference proteome</keyword>
<feature type="signal peptide" evidence="9">
    <location>
        <begin position="1"/>
        <end position="26"/>
    </location>
</feature>
<dbReference type="STRING" id="448386.A0A2V3IP96"/>